<gene>
    <name evidence="1" type="ORF">GQ55_9G617800</name>
</gene>
<dbReference type="Gramene" id="PUZ42884">
    <property type="protein sequence ID" value="PUZ42884"/>
    <property type="gene ID" value="GQ55_9G617800"/>
</dbReference>
<protein>
    <submittedName>
        <fullName evidence="1">Uncharacterized protein</fullName>
    </submittedName>
</protein>
<evidence type="ECO:0000313" key="1">
    <source>
        <dbReference type="EMBL" id="PUZ42884.1"/>
    </source>
</evidence>
<reference evidence="1 2" key="1">
    <citation type="submission" date="2018-04" db="EMBL/GenBank/DDBJ databases">
        <title>WGS assembly of Panicum hallii var. hallii HAL2.</title>
        <authorList>
            <person name="Lovell J."/>
            <person name="Jenkins J."/>
            <person name="Lowry D."/>
            <person name="Mamidi S."/>
            <person name="Sreedasyam A."/>
            <person name="Weng X."/>
            <person name="Barry K."/>
            <person name="Bonette J."/>
            <person name="Campitelli B."/>
            <person name="Daum C."/>
            <person name="Gordon S."/>
            <person name="Gould B."/>
            <person name="Lipzen A."/>
            <person name="MacQueen A."/>
            <person name="Palacio-Mejia J."/>
            <person name="Plott C."/>
            <person name="Shakirov E."/>
            <person name="Shu S."/>
            <person name="Yoshinaga Y."/>
            <person name="Zane M."/>
            <person name="Rokhsar D."/>
            <person name="Grimwood J."/>
            <person name="Schmutz J."/>
            <person name="Juenger T."/>
        </authorList>
    </citation>
    <scope>NUCLEOTIDE SEQUENCE [LARGE SCALE GENOMIC DNA]</scope>
    <source>
        <strain evidence="2">cv. HAL2</strain>
    </source>
</reference>
<accession>A0A2T7CHR4</accession>
<proteinExistence type="predicted"/>
<keyword evidence="2" id="KW-1185">Reference proteome</keyword>
<dbReference type="EMBL" id="CM009757">
    <property type="protein sequence ID" value="PUZ42884.1"/>
    <property type="molecule type" value="Genomic_DNA"/>
</dbReference>
<evidence type="ECO:0000313" key="2">
    <source>
        <dbReference type="Proteomes" id="UP000244336"/>
    </source>
</evidence>
<dbReference type="AlphaFoldDB" id="A0A2T7CHR4"/>
<organism evidence="1 2">
    <name type="scientific">Panicum hallii var. hallii</name>
    <dbReference type="NCBI Taxonomy" id="1504633"/>
    <lineage>
        <taxon>Eukaryota</taxon>
        <taxon>Viridiplantae</taxon>
        <taxon>Streptophyta</taxon>
        <taxon>Embryophyta</taxon>
        <taxon>Tracheophyta</taxon>
        <taxon>Spermatophyta</taxon>
        <taxon>Magnoliopsida</taxon>
        <taxon>Liliopsida</taxon>
        <taxon>Poales</taxon>
        <taxon>Poaceae</taxon>
        <taxon>PACMAD clade</taxon>
        <taxon>Panicoideae</taxon>
        <taxon>Panicodae</taxon>
        <taxon>Paniceae</taxon>
        <taxon>Panicinae</taxon>
        <taxon>Panicum</taxon>
        <taxon>Panicum sect. Panicum</taxon>
    </lineage>
</organism>
<dbReference type="Proteomes" id="UP000244336">
    <property type="component" value="Chromosome 9"/>
</dbReference>
<name>A0A2T7CHR4_9POAL</name>
<sequence>MSVKLEASSVVLCSLSANCRLIGDNYLSLSLPSDKVTSCKFLRRRIKKGMLAAISIDILGNNSLFAGEREIIALFCGSNGYPPRCVFQLLFCLDQVVASFRLVGALFAFF</sequence>